<evidence type="ECO:0000256" key="4">
    <source>
        <dbReference type="ARBA" id="ARBA00010617"/>
    </source>
</evidence>
<dbReference type="InterPro" id="IPR036396">
    <property type="entry name" value="Cyt_P450_sf"/>
</dbReference>
<evidence type="ECO:0000256" key="5">
    <source>
        <dbReference type="ARBA" id="ARBA00022617"/>
    </source>
</evidence>
<dbReference type="KEGG" id="foc:113208549"/>
<evidence type="ECO:0000256" key="10">
    <source>
        <dbReference type="ARBA" id="ARBA00023004"/>
    </source>
</evidence>
<dbReference type="InterPro" id="IPR001128">
    <property type="entry name" value="Cyt_P450"/>
</dbReference>
<dbReference type="Gene3D" id="1.10.630.10">
    <property type="entry name" value="Cytochrome P450"/>
    <property type="match status" value="1"/>
</dbReference>
<dbReference type="GO" id="GO:0004497">
    <property type="term" value="F:monooxygenase activity"/>
    <property type="evidence" value="ECO:0007669"/>
    <property type="project" value="UniProtKB-KW"/>
</dbReference>
<keyword evidence="12" id="KW-0472">Membrane</keyword>
<dbReference type="AlphaFoldDB" id="A0A9C6X1C8"/>
<dbReference type="Pfam" id="PF00067">
    <property type="entry name" value="p450"/>
    <property type="match status" value="1"/>
</dbReference>
<dbReference type="PROSITE" id="PS00086">
    <property type="entry name" value="CYTOCHROME_P450"/>
    <property type="match status" value="1"/>
</dbReference>
<evidence type="ECO:0000256" key="12">
    <source>
        <dbReference type="ARBA" id="ARBA00023136"/>
    </source>
</evidence>
<keyword evidence="15" id="KW-1185">Reference proteome</keyword>
<comment type="cofactor">
    <cofactor evidence="1 13">
        <name>heme</name>
        <dbReference type="ChEBI" id="CHEBI:30413"/>
    </cofactor>
</comment>
<protein>
    <submittedName>
        <fullName evidence="16">Cytochrome P450 4C1-like</fullName>
    </submittedName>
</protein>
<evidence type="ECO:0000256" key="13">
    <source>
        <dbReference type="PIRSR" id="PIRSR602401-1"/>
    </source>
</evidence>
<evidence type="ECO:0000256" key="3">
    <source>
        <dbReference type="ARBA" id="ARBA00004406"/>
    </source>
</evidence>
<dbReference type="GO" id="GO:0016705">
    <property type="term" value="F:oxidoreductase activity, acting on paired donors, with incorporation or reduction of molecular oxygen"/>
    <property type="evidence" value="ECO:0007669"/>
    <property type="project" value="InterPro"/>
</dbReference>
<organism evidence="15 16">
    <name type="scientific">Frankliniella occidentalis</name>
    <name type="common">Western flower thrips</name>
    <name type="synonym">Euthrips occidentalis</name>
    <dbReference type="NCBI Taxonomy" id="133901"/>
    <lineage>
        <taxon>Eukaryota</taxon>
        <taxon>Metazoa</taxon>
        <taxon>Ecdysozoa</taxon>
        <taxon>Arthropoda</taxon>
        <taxon>Hexapoda</taxon>
        <taxon>Insecta</taxon>
        <taxon>Pterygota</taxon>
        <taxon>Neoptera</taxon>
        <taxon>Paraneoptera</taxon>
        <taxon>Thysanoptera</taxon>
        <taxon>Terebrantia</taxon>
        <taxon>Thripoidea</taxon>
        <taxon>Thripidae</taxon>
        <taxon>Frankliniella</taxon>
    </lineage>
</organism>
<keyword evidence="8" id="KW-0492">Microsome</keyword>
<dbReference type="PRINTS" id="PR00463">
    <property type="entry name" value="EP450I"/>
</dbReference>
<evidence type="ECO:0000313" key="15">
    <source>
        <dbReference type="Proteomes" id="UP000504606"/>
    </source>
</evidence>
<keyword evidence="10 13" id="KW-0408">Iron</keyword>
<evidence type="ECO:0000313" key="16">
    <source>
        <dbReference type="RefSeq" id="XP_052127336.1"/>
    </source>
</evidence>
<reference evidence="16" key="1">
    <citation type="journal article" date="2018" name="Proc. Natl. Acad. Sci. U.S.A.">
        <title>Phylogenomics and the evolution of hemipteroid insects.</title>
        <authorList>
            <person name="Johnson K.P."/>
            <person name="Dietrich C.H."/>
            <person name="Friedrich F."/>
            <person name="Beutel R.G."/>
            <person name="Wipfler B."/>
            <person name="Peters R.S."/>
            <person name="Allen J.M."/>
            <person name="Petersen M."/>
            <person name="Donath A."/>
            <person name="Walden K.K."/>
            <person name="Kozlov A.M."/>
            <person name="Podsiadlowski L."/>
            <person name="Mayer C."/>
            <person name="Meusemann K."/>
            <person name="Vasilikopoulos A."/>
            <person name="Waterhouse R.M."/>
            <person name="Cameron S.L."/>
            <person name="Weirauch C."/>
            <person name="Swanson D.R."/>
            <person name="Percy D.M."/>
            <person name="Hardy N.B."/>
            <person name="Terry I."/>
            <person name="Liu S."/>
            <person name="Zhou X."/>
            <person name="Misof B."/>
            <person name="Robertson H.M."/>
            <person name="Yoshizawa K."/>
        </authorList>
    </citation>
    <scope>NUCLEOTIDE SEQUENCE</scope>
    <source>
        <tissue evidence="16">Whole organism</tissue>
    </source>
</reference>
<feature type="binding site" description="axial binding residue" evidence="13">
    <location>
        <position position="447"/>
    </location>
    <ligand>
        <name>heme</name>
        <dbReference type="ChEBI" id="CHEBI:30413"/>
    </ligand>
    <ligandPart>
        <name>Fe</name>
        <dbReference type="ChEBI" id="CHEBI:18248"/>
    </ligandPart>
</feature>
<dbReference type="RefSeq" id="XP_052127336.1">
    <property type="nucleotide sequence ID" value="XM_052271376.1"/>
</dbReference>
<dbReference type="InterPro" id="IPR002401">
    <property type="entry name" value="Cyt_P450_E_grp-I"/>
</dbReference>
<accession>A0A9C6X1C8</accession>
<evidence type="ECO:0000256" key="2">
    <source>
        <dbReference type="ARBA" id="ARBA00004174"/>
    </source>
</evidence>
<evidence type="ECO:0000256" key="7">
    <source>
        <dbReference type="ARBA" id="ARBA00022824"/>
    </source>
</evidence>
<dbReference type="SUPFAM" id="SSF48264">
    <property type="entry name" value="Cytochrome P450"/>
    <property type="match status" value="1"/>
</dbReference>
<keyword evidence="11 14" id="KW-0503">Monooxygenase</keyword>
<evidence type="ECO:0000256" key="9">
    <source>
        <dbReference type="ARBA" id="ARBA00023002"/>
    </source>
</evidence>
<dbReference type="PANTHER" id="PTHR24291:SF189">
    <property type="entry name" value="CYTOCHROME P450 4C3-RELATED"/>
    <property type="match status" value="1"/>
</dbReference>
<dbReference type="GO" id="GO:0005506">
    <property type="term" value="F:iron ion binding"/>
    <property type="evidence" value="ECO:0007669"/>
    <property type="project" value="InterPro"/>
</dbReference>
<comment type="subcellular location">
    <subcellularLocation>
        <location evidence="3">Endoplasmic reticulum membrane</location>
        <topology evidence="3">Peripheral membrane protein</topology>
    </subcellularLocation>
    <subcellularLocation>
        <location evidence="2">Microsome membrane</location>
        <topology evidence="2">Peripheral membrane protein</topology>
    </subcellularLocation>
</comment>
<evidence type="ECO:0000256" key="6">
    <source>
        <dbReference type="ARBA" id="ARBA00022723"/>
    </source>
</evidence>
<gene>
    <name evidence="16" type="primary">LOC113208549</name>
</gene>
<reference evidence="16" key="2">
    <citation type="submission" date="2025-08" db="UniProtKB">
        <authorList>
            <consortium name="RefSeq"/>
        </authorList>
    </citation>
    <scope>IDENTIFICATION</scope>
    <source>
        <tissue evidence="16">Whole organism</tissue>
    </source>
</reference>
<dbReference type="PANTHER" id="PTHR24291">
    <property type="entry name" value="CYTOCHROME P450 FAMILY 4"/>
    <property type="match status" value="1"/>
</dbReference>
<dbReference type="OrthoDB" id="1470350at2759"/>
<dbReference type="GO" id="GO:0005789">
    <property type="term" value="C:endoplasmic reticulum membrane"/>
    <property type="evidence" value="ECO:0007669"/>
    <property type="project" value="UniProtKB-SubCell"/>
</dbReference>
<comment type="similarity">
    <text evidence="4 14">Belongs to the cytochrome P450 family.</text>
</comment>
<sequence length="502" mass="56953">MDVLIVLLGGLLLLILTTLALKRKAFVDKINAMPGPPCVPILGNLLGIAKHNFEVLATVVEQQREFTKGFRFWIASFPYVILNTPDSVEAVLSSVHHIDKSPDYSTLHPWLRFGLLTSTGAKWHARRRLLTPTFHFRILDQFLPVFNRNTAVLVKKLEKEAGREAFNLGHYVHLCALDTICESAMGTTVHAQEDSNSEYVQAVKTACCKAYMRLVKPWLYPDATFYATPYGWSFSRALKVLHGLTTSVIQKRKGIHTEELLKIQQPAEDGTKLRVAFLDQLLLANQNGAGLSDMDIQEEVDTFMFEGHDTTGTAITFTLYALSVNPKVQEMAYQEITSVMGDKTRDITNQDLAQMKYLERVIKEGLRLYPSVPVFLRSLKRDLPLEMDGKHVVPAGTTVVVCPYVLHRTESLWPDPERFDPDRFLPENSVDRHAFAYVPFSAGPRNCIGQKYAMMEMKCMIARLLMEFRFLEAYPGYKPKIAGELILKSRDDKLLVRVQKRD</sequence>
<evidence type="ECO:0000256" key="8">
    <source>
        <dbReference type="ARBA" id="ARBA00022848"/>
    </source>
</evidence>
<dbReference type="GeneID" id="113208549"/>
<dbReference type="CDD" id="cd20628">
    <property type="entry name" value="CYP4"/>
    <property type="match status" value="1"/>
</dbReference>
<keyword evidence="6 13" id="KW-0479">Metal-binding</keyword>
<dbReference type="PRINTS" id="PR00385">
    <property type="entry name" value="P450"/>
</dbReference>
<evidence type="ECO:0000256" key="14">
    <source>
        <dbReference type="RuleBase" id="RU000461"/>
    </source>
</evidence>
<name>A0A9C6X1C8_FRAOC</name>
<proteinExistence type="inferred from homology"/>
<evidence type="ECO:0000256" key="11">
    <source>
        <dbReference type="ARBA" id="ARBA00023033"/>
    </source>
</evidence>
<dbReference type="Proteomes" id="UP000504606">
    <property type="component" value="Unplaced"/>
</dbReference>
<evidence type="ECO:0000256" key="1">
    <source>
        <dbReference type="ARBA" id="ARBA00001971"/>
    </source>
</evidence>
<dbReference type="InterPro" id="IPR050196">
    <property type="entry name" value="Cytochrome_P450_Monoox"/>
</dbReference>
<keyword evidence="5 13" id="KW-0349">Heme</keyword>
<keyword evidence="7" id="KW-0256">Endoplasmic reticulum</keyword>
<dbReference type="InterPro" id="IPR017972">
    <property type="entry name" value="Cyt_P450_CS"/>
</dbReference>
<dbReference type="GO" id="GO:0020037">
    <property type="term" value="F:heme binding"/>
    <property type="evidence" value="ECO:0007669"/>
    <property type="project" value="InterPro"/>
</dbReference>
<keyword evidence="9 14" id="KW-0560">Oxidoreductase</keyword>